<comment type="similarity">
    <text evidence="2">Belongs to the thioredoxin family. DsbE subfamily.</text>
</comment>
<dbReference type="RefSeq" id="WP_354557810.1">
    <property type="nucleotide sequence ID" value="NZ_JBEPMB010000007.1"/>
</dbReference>
<dbReference type="NCBIfam" id="TIGR00385">
    <property type="entry name" value="dsbE"/>
    <property type="match status" value="1"/>
</dbReference>
<organism evidence="8 9">
    <name type="scientific">Rhizobium aquaticum</name>
    <dbReference type="NCBI Taxonomy" id="1549636"/>
    <lineage>
        <taxon>Bacteria</taxon>
        <taxon>Pseudomonadati</taxon>
        <taxon>Pseudomonadota</taxon>
        <taxon>Alphaproteobacteria</taxon>
        <taxon>Hyphomicrobiales</taxon>
        <taxon>Rhizobiaceae</taxon>
        <taxon>Rhizobium/Agrobacterium group</taxon>
        <taxon>Rhizobium</taxon>
    </lineage>
</organism>
<dbReference type="Proteomes" id="UP001549047">
    <property type="component" value="Unassembled WGS sequence"/>
</dbReference>
<dbReference type="CDD" id="cd03010">
    <property type="entry name" value="TlpA_like_DsbE"/>
    <property type="match status" value="1"/>
</dbReference>
<reference evidence="8 9" key="1">
    <citation type="submission" date="2024-06" db="EMBL/GenBank/DDBJ databases">
        <title>Genomic Encyclopedia of Type Strains, Phase IV (KMG-IV): sequencing the most valuable type-strain genomes for metagenomic binning, comparative biology and taxonomic classification.</title>
        <authorList>
            <person name="Goeker M."/>
        </authorList>
    </citation>
    <scope>NUCLEOTIDE SEQUENCE [LARGE SCALE GENOMIC DNA]</scope>
    <source>
        <strain evidence="8 9">DSM 29780</strain>
    </source>
</reference>
<dbReference type="InterPro" id="IPR050553">
    <property type="entry name" value="Thioredoxin_ResA/DsbE_sf"/>
</dbReference>
<evidence type="ECO:0000256" key="4">
    <source>
        <dbReference type="ARBA" id="ARBA00023157"/>
    </source>
</evidence>
<evidence type="ECO:0000256" key="3">
    <source>
        <dbReference type="ARBA" id="ARBA00022748"/>
    </source>
</evidence>
<keyword evidence="6" id="KW-1133">Transmembrane helix</keyword>
<protein>
    <submittedName>
        <fullName evidence="8">Cytochrome c biogenesis protein CcmG/thiol:disulfide interchange protein DsbE</fullName>
    </submittedName>
</protein>
<comment type="caution">
    <text evidence="8">The sequence shown here is derived from an EMBL/GenBank/DDBJ whole genome shotgun (WGS) entry which is preliminary data.</text>
</comment>
<dbReference type="InterPro" id="IPR013766">
    <property type="entry name" value="Thioredoxin_domain"/>
</dbReference>
<evidence type="ECO:0000313" key="8">
    <source>
        <dbReference type="EMBL" id="MET3615330.1"/>
    </source>
</evidence>
<dbReference type="PANTHER" id="PTHR42852">
    <property type="entry name" value="THIOL:DISULFIDE INTERCHANGE PROTEIN DSBE"/>
    <property type="match status" value="1"/>
</dbReference>
<feature type="domain" description="Thioredoxin" evidence="7">
    <location>
        <begin position="52"/>
        <end position="195"/>
    </location>
</feature>
<dbReference type="InterPro" id="IPR036249">
    <property type="entry name" value="Thioredoxin-like_sf"/>
</dbReference>
<dbReference type="PANTHER" id="PTHR42852:SF6">
    <property type="entry name" value="THIOL:DISULFIDE INTERCHANGE PROTEIN DSBE"/>
    <property type="match status" value="1"/>
</dbReference>
<dbReference type="Pfam" id="PF08534">
    <property type="entry name" value="Redoxin"/>
    <property type="match status" value="1"/>
</dbReference>
<gene>
    <name evidence="8" type="ORF">ABID16_003674</name>
</gene>
<evidence type="ECO:0000256" key="1">
    <source>
        <dbReference type="ARBA" id="ARBA00004196"/>
    </source>
</evidence>
<evidence type="ECO:0000256" key="5">
    <source>
        <dbReference type="ARBA" id="ARBA00023284"/>
    </source>
</evidence>
<evidence type="ECO:0000256" key="6">
    <source>
        <dbReference type="SAM" id="Phobius"/>
    </source>
</evidence>
<evidence type="ECO:0000259" key="7">
    <source>
        <dbReference type="PROSITE" id="PS51352"/>
    </source>
</evidence>
<keyword evidence="6" id="KW-0472">Membrane</keyword>
<dbReference type="InterPro" id="IPR013740">
    <property type="entry name" value="Redoxin"/>
</dbReference>
<accession>A0ABV2J3J1</accession>
<keyword evidence="9" id="KW-1185">Reference proteome</keyword>
<dbReference type="SUPFAM" id="SSF52833">
    <property type="entry name" value="Thioredoxin-like"/>
    <property type="match status" value="1"/>
</dbReference>
<keyword evidence="6" id="KW-0812">Transmembrane</keyword>
<dbReference type="PROSITE" id="PS51352">
    <property type="entry name" value="THIOREDOXIN_2"/>
    <property type="match status" value="1"/>
</dbReference>
<feature type="transmembrane region" description="Helical" evidence="6">
    <location>
        <begin position="17"/>
        <end position="37"/>
    </location>
</feature>
<keyword evidence="4" id="KW-1015">Disulfide bond</keyword>
<evidence type="ECO:0000313" key="9">
    <source>
        <dbReference type="Proteomes" id="UP001549047"/>
    </source>
</evidence>
<keyword evidence="5" id="KW-0676">Redox-active center</keyword>
<dbReference type="EMBL" id="JBEPMB010000007">
    <property type="protein sequence ID" value="MET3615330.1"/>
    <property type="molecule type" value="Genomic_DNA"/>
</dbReference>
<evidence type="ECO:0000256" key="2">
    <source>
        <dbReference type="ARBA" id="ARBA00007758"/>
    </source>
</evidence>
<dbReference type="InterPro" id="IPR004799">
    <property type="entry name" value="Periplasmic_diS_OxRdtase_DsbE"/>
</dbReference>
<name>A0ABV2J3J1_9HYPH</name>
<proteinExistence type="inferred from homology"/>
<comment type="subcellular location">
    <subcellularLocation>
        <location evidence="1">Cell envelope</location>
    </subcellularLocation>
</comment>
<keyword evidence="3" id="KW-0201">Cytochrome c-type biogenesis</keyword>
<dbReference type="Gene3D" id="3.40.30.10">
    <property type="entry name" value="Glutaredoxin"/>
    <property type="match status" value="1"/>
</dbReference>
<sequence>MTEQHTEEPARPKLSRIGVIIAFLPIVTFLALAGIFWKQLTAGGNPATLPSALIGRQAPSLNLNALEGSNRPPLIDAQVKGKLTLVNVWASWCIPCRDEAPEIMAISKDPRINVVGINYKDKTDNALAFLGDFGNPFAAIGTDPNGAAAIDWGVYGIPESYLVDATGKIIYKKVGPFDPVSIEKELMPAVEKALAGKG</sequence>